<dbReference type="Gene3D" id="3.40.50.300">
    <property type="entry name" value="P-loop containing nucleotide triphosphate hydrolases"/>
    <property type="match status" value="1"/>
</dbReference>
<dbReference type="SUPFAM" id="SSF52540">
    <property type="entry name" value="P-loop containing nucleoside triphosphate hydrolases"/>
    <property type="match status" value="1"/>
</dbReference>
<name>A0A8S3SID2_MYTED</name>
<comment type="caution">
    <text evidence="1">The sequence shown here is derived from an EMBL/GenBank/DDBJ whole genome shotgun (WGS) entry which is preliminary data.</text>
</comment>
<reference evidence="1" key="1">
    <citation type="submission" date="2021-03" db="EMBL/GenBank/DDBJ databases">
        <authorList>
            <person name="Bekaert M."/>
        </authorList>
    </citation>
    <scope>NUCLEOTIDE SEQUENCE</scope>
</reference>
<organism evidence="1 2">
    <name type="scientific">Mytilus edulis</name>
    <name type="common">Blue mussel</name>
    <dbReference type="NCBI Taxonomy" id="6550"/>
    <lineage>
        <taxon>Eukaryota</taxon>
        <taxon>Metazoa</taxon>
        <taxon>Spiralia</taxon>
        <taxon>Lophotrochozoa</taxon>
        <taxon>Mollusca</taxon>
        <taxon>Bivalvia</taxon>
        <taxon>Autobranchia</taxon>
        <taxon>Pteriomorphia</taxon>
        <taxon>Mytilida</taxon>
        <taxon>Mytiloidea</taxon>
        <taxon>Mytilidae</taxon>
        <taxon>Mytilinae</taxon>
        <taxon>Mytilus</taxon>
    </lineage>
</organism>
<sequence>MTNDPEIEIESKPDCVILLLNKKDLLIIPRRLNDQKEKAQSETARETLSENDRKHFMERIQFGHEVRKYVRIQVIGKDGVGKTSLVRRLLNQDLEGVTSTDGIDISRKFHIKEDDGTWIFDNDQTEMEKIGNRILYAVQLQQMDNETNNGERLIADLNSSETEKMKHQNMT</sequence>
<gene>
    <name evidence="1" type="ORF">MEDL_31563</name>
</gene>
<dbReference type="OrthoDB" id="10252328at2759"/>
<dbReference type="Proteomes" id="UP000683360">
    <property type="component" value="Unassembled WGS sequence"/>
</dbReference>
<dbReference type="EMBL" id="CAJPWZ010001580">
    <property type="protein sequence ID" value="CAG2217898.1"/>
    <property type="molecule type" value="Genomic_DNA"/>
</dbReference>
<dbReference type="AlphaFoldDB" id="A0A8S3SID2"/>
<evidence type="ECO:0000313" key="1">
    <source>
        <dbReference type="EMBL" id="CAG2217898.1"/>
    </source>
</evidence>
<protein>
    <submittedName>
        <fullName evidence="1">Uncharacterized protein</fullName>
    </submittedName>
</protein>
<keyword evidence="2" id="KW-1185">Reference proteome</keyword>
<proteinExistence type="predicted"/>
<evidence type="ECO:0000313" key="2">
    <source>
        <dbReference type="Proteomes" id="UP000683360"/>
    </source>
</evidence>
<dbReference type="InterPro" id="IPR027417">
    <property type="entry name" value="P-loop_NTPase"/>
</dbReference>
<accession>A0A8S3SID2</accession>